<name>A0ABN2PZV9_9MICO</name>
<keyword evidence="5 6" id="KW-0472">Membrane</keyword>
<feature type="transmembrane region" description="Helical" evidence="6">
    <location>
        <begin position="6"/>
        <end position="25"/>
    </location>
</feature>
<dbReference type="EMBL" id="BAAAOF010000007">
    <property type="protein sequence ID" value="GAA1936656.1"/>
    <property type="molecule type" value="Genomic_DNA"/>
</dbReference>
<accession>A0ABN2PZV9</accession>
<protein>
    <recommendedName>
        <fullName evidence="7">Type II secretion system protein GspF domain-containing protein</fullName>
    </recommendedName>
</protein>
<evidence type="ECO:0000256" key="1">
    <source>
        <dbReference type="ARBA" id="ARBA00004651"/>
    </source>
</evidence>
<evidence type="ECO:0000256" key="2">
    <source>
        <dbReference type="ARBA" id="ARBA00022475"/>
    </source>
</evidence>
<comment type="caution">
    <text evidence="8">The sequence shown here is derived from an EMBL/GenBank/DDBJ whole genome shotgun (WGS) entry which is preliminary data.</text>
</comment>
<reference evidence="8 9" key="1">
    <citation type="journal article" date="2019" name="Int. J. Syst. Evol. Microbiol.">
        <title>The Global Catalogue of Microorganisms (GCM) 10K type strain sequencing project: providing services to taxonomists for standard genome sequencing and annotation.</title>
        <authorList>
            <consortium name="The Broad Institute Genomics Platform"/>
            <consortium name="The Broad Institute Genome Sequencing Center for Infectious Disease"/>
            <person name="Wu L."/>
            <person name="Ma J."/>
        </authorList>
    </citation>
    <scope>NUCLEOTIDE SEQUENCE [LARGE SCALE GENOMIC DNA]</scope>
    <source>
        <strain evidence="8 9">JCM 14900</strain>
    </source>
</reference>
<dbReference type="RefSeq" id="WP_344049758.1">
    <property type="nucleotide sequence ID" value="NZ_BAAAOF010000007.1"/>
</dbReference>
<keyword evidence="2" id="KW-1003">Cell membrane</keyword>
<keyword evidence="9" id="KW-1185">Reference proteome</keyword>
<dbReference type="PANTHER" id="PTHR35007:SF2">
    <property type="entry name" value="PILUS ASSEMBLE PROTEIN"/>
    <property type="match status" value="1"/>
</dbReference>
<sequence>MTDLAFAVILGAAFGVGACLLLTLAPRWRAVGLTRRLAPYLRDVTDPRGLPVAPVDGGHDLASVWRAVQSRFGRAFGASASVDRRLRQSGWVMDAAAFRGRQLAWSVAGVGAGGALLVILVLTGAATTAVWLLPPLFGVTGVVLCDVHLTRAARARIARIEQELPTVLEFLTLCLSAGEGILDSLRRVSDVGSGELTAELREVVVAVGTGESLSDALLRLSARLELAPLSRTIDQIVAALDRGAPLAQVLHAQADDAREDAKRGLIERAGRTEIYMLFPCTIAKRCYQGANAKRAHLSARLGSERARCLSFRPGRPHQQDRIPSPAPA</sequence>
<comment type="subcellular location">
    <subcellularLocation>
        <location evidence="1">Cell membrane</location>
        <topology evidence="1">Multi-pass membrane protein</topology>
    </subcellularLocation>
</comment>
<evidence type="ECO:0000256" key="6">
    <source>
        <dbReference type="SAM" id="Phobius"/>
    </source>
</evidence>
<dbReference type="Proteomes" id="UP001501343">
    <property type="component" value="Unassembled WGS sequence"/>
</dbReference>
<evidence type="ECO:0000313" key="9">
    <source>
        <dbReference type="Proteomes" id="UP001501343"/>
    </source>
</evidence>
<feature type="transmembrane region" description="Helical" evidence="6">
    <location>
        <begin position="103"/>
        <end position="123"/>
    </location>
</feature>
<dbReference type="InterPro" id="IPR042094">
    <property type="entry name" value="T2SS_GspF_sf"/>
</dbReference>
<organism evidence="8 9">
    <name type="scientific">Microbacterium aoyamense</name>
    <dbReference type="NCBI Taxonomy" id="344166"/>
    <lineage>
        <taxon>Bacteria</taxon>
        <taxon>Bacillati</taxon>
        <taxon>Actinomycetota</taxon>
        <taxon>Actinomycetes</taxon>
        <taxon>Micrococcales</taxon>
        <taxon>Microbacteriaceae</taxon>
        <taxon>Microbacterium</taxon>
    </lineage>
</organism>
<evidence type="ECO:0000313" key="8">
    <source>
        <dbReference type="EMBL" id="GAA1936656.1"/>
    </source>
</evidence>
<proteinExistence type="predicted"/>
<dbReference type="InterPro" id="IPR018076">
    <property type="entry name" value="T2SS_GspF_dom"/>
</dbReference>
<dbReference type="PANTHER" id="PTHR35007">
    <property type="entry name" value="INTEGRAL MEMBRANE PROTEIN-RELATED"/>
    <property type="match status" value="1"/>
</dbReference>
<evidence type="ECO:0000256" key="5">
    <source>
        <dbReference type="ARBA" id="ARBA00023136"/>
    </source>
</evidence>
<evidence type="ECO:0000256" key="4">
    <source>
        <dbReference type="ARBA" id="ARBA00022989"/>
    </source>
</evidence>
<evidence type="ECO:0000256" key="3">
    <source>
        <dbReference type="ARBA" id="ARBA00022692"/>
    </source>
</evidence>
<keyword evidence="4 6" id="KW-1133">Transmembrane helix</keyword>
<evidence type="ECO:0000259" key="7">
    <source>
        <dbReference type="Pfam" id="PF00482"/>
    </source>
</evidence>
<keyword evidence="3 6" id="KW-0812">Transmembrane</keyword>
<gene>
    <name evidence="8" type="ORF">GCM10009775_30720</name>
</gene>
<feature type="domain" description="Type II secretion system protein GspF" evidence="7">
    <location>
        <begin position="168"/>
        <end position="279"/>
    </location>
</feature>
<dbReference type="Pfam" id="PF00482">
    <property type="entry name" value="T2SSF"/>
    <property type="match status" value="1"/>
</dbReference>
<feature type="transmembrane region" description="Helical" evidence="6">
    <location>
        <begin position="129"/>
        <end position="149"/>
    </location>
</feature>
<dbReference type="Gene3D" id="1.20.81.30">
    <property type="entry name" value="Type II secretion system (T2SS), domain F"/>
    <property type="match status" value="1"/>
</dbReference>